<feature type="compositionally biased region" description="Low complexity" evidence="1">
    <location>
        <begin position="207"/>
        <end position="220"/>
    </location>
</feature>
<name>A0A0D7BDN9_9AGAR</name>
<evidence type="ECO:0000259" key="2">
    <source>
        <dbReference type="PROSITE" id="PS50181"/>
    </source>
</evidence>
<dbReference type="SUPFAM" id="SSF81383">
    <property type="entry name" value="F-box domain"/>
    <property type="match status" value="1"/>
</dbReference>
<feature type="compositionally biased region" description="Basic residues" evidence="1">
    <location>
        <begin position="255"/>
        <end position="277"/>
    </location>
</feature>
<feature type="compositionally biased region" description="Low complexity" evidence="1">
    <location>
        <begin position="310"/>
        <end position="322"/>
    </location>
</feature>
<dbReference type="AlphaFoldDB" id="A0A0D7BDN9"/>
<dbReference type="PROSITE" id="PS50181">
    <property type="entry name" value="FBOX"/>
    <property type="match status" value="1"/>
</dbReference>
<feature type="compositionally biased region" description="Acidic residues" evidence="1">
    <location>
        <begin position="366"/>
        <end position="397"/>
    </location>
</feature>
<feature type="region of interest" description="Disordered" evidence="1">
    <location>
        <begin position="1"/>
        <end position="405"/>
    </location>
</feature>
<dbReference type="InterPro" id="IPR001810">
    <property type="entry name" value="F-box_dom"/>
</dbReference>
<dbReference type="EMBL" id="KN880505">
    <property type="protein sequence ID" value="KIY68315.1"/>
    <property type="molecule type" value="Genomic_DNA"/>
</dbReference>
<dbReference type="STRING" id="1314674.A0A0D7BDN9"/>
<dbReference type="Gene3D" id="3.80.10.10">
    <property type="entry name" value="Ribonuclease Inhibitor"/>
    <property type="match status" value="1"/>
</dbReference>
<feature type="compositionally biased region" description="Acidic residues" evidence="1">
    <location>
        <begin position="127"/>
        <end position="149"/>
    </location>
</feature>
<dbReference type="InterPro" id="IPR036047">
    <property type="entry name" value="F-box-like_dom_sf"/>
</dbReference>
<sequence>MPPKKTAAKKTAAAAKEEEEEKPAARPSRSTRAPPAAKADAAPAKKAPAKAAPKAAAAKPAAKTAAPKAAPKTKAVAEKEPVKPKAAPKAKAAPAKAPAKADRPIKPLPTRKTTAAKPPPKKNIQADQEDETDSEEEEEDSQSEEEEEPVPPPKGRGKAAAKPAPKKAAPKPLPKKGKHTPPPDSDSVEDEEEIAPPAKGKGRAKAPAKAAPPKKAAAPAKKPPAKGKAKQPLPADDDESESESEEEEPAPPPKGRGKAAAKPKPAAKSKPAAKKGKQLAPQVDEDDSEEESDEEEPAPPPKAKGKGKAPAKAPAKAAPAKSKGGKGKQPLKPVDNEESESEEESDGTEVPVARVDKGKGKAVQPEYDDDEEAELEAEQLAEYEEYTDEEDYDSQDEGTERSPSPIVPGPIHMLPPEILCEIFAFLLSPWVLPYDFARKRLKARRVCRLWNDTVINDNRLWTYVHIEPPLMQGRTLADVLARIELDLARAAPLPLDLHLTRSWDASPTRFDPALIQRISTLIPHARTIFMSYGDMASAVAHVPPECKSLPLLTKVHIELEAPKSAAWLKSIAAIAPNFHDFTGEYASAQPLEPDAVAAFKNLTRLRVGWTQIQHLQGLFDATPNLEWIDIPTCTNEKNLEVQIKHPSVVWLTLGYATCDWLPVASFPSLKHLSIGGAFGGRTKDNKYPFITTADLKKFVANSNCNLHGIKIRSSPLEKDFVDFLKDQDDLRYLKLCHPDQYHLQRPRSIVPDNVLDFLAEGKLEYLNEAQFTIRTCQFEKIKAILGERAKRLDLPRLLPLKLYVCLEVEEDEEMFRVACEQAQEEIDNWPWAEWGKHCSQVDVTFEIY</sequence>
<proteinExistence type="predicted"/>
<protein>
    <recommendedName>
        <fullName evidence="2">F-box domain-containing protein</fullName>
    </recommendedName>
</protein>
<feature type="compositionally biased region" description="Basic residues" evidence="1">
    <location>
        <begin position="155"/>
        <end position="179"/>
    </location>
</feature>
<feature type="domain" description="F-box" evidence="2">
    <location>
        <begin position="408"/>
        <end position="464"/>
    </location>
</feature>
<feature type="compositionally biased region" description="Low complexity" evidence="1">
    <location>
        <begin position="84"/>
        <end position="98"/>
    </location>
</feature>
<feature type="compositionally biased region" description="Acidic residues" evidence="1">
    <location>
        <begin position="235"/>
        <end position="249"/>
    </location>
</feature>
<feature type="compositionally biased region" description="Acidic residues" evidence="1">
    <location>
        <begin position="283"/>
        <end position="297"/>
    </location>
</feature>
<dbReference type="InterPro" id="IPR032675">
    <property type="entry name" value="LRR_dom_sf"/>
</dbReference>
<evidence type="ECO:0000313" key="4">
    <source>
        <dbReference type="Proteomes" id="UP000054007"/>
    </source>
</evidence>
<evidence type="ECO:0000313" key="3">
    <source>
        <dbReference type="EMBL" id="KIY68315.1"/>
    </source>
</evidence>
<dbReference type="OrthoDB" id="3226575at2759"/>
<reference evidence="3 4" key="1">
    <citation type="journal article" date="2015" name="Fungal Genet. Biol.">
        <title>Evolution of novel wood decay mechanisms in Agaricales revealed by the genome sequences of Fistulina hepatica and Cylindrobasidium torrendii.</title>
        <authorList>
            <person name="Floudas D."/>
            <person name="Held B.W."/>
            <person name="Riley R."/>
            <person name="Nagy L.G."/>
            <person name="Koehler G."/>
            <person name="Ransdell A.S."/>
            <person name="Younus H."/>
            <person name="Chow J."/>
            <person name="Chiniquy J."/>
            <person name="Lipzen A."/>
            <person name="Tritt A."/>
            <person name="Sun H."/>
            <person name="Haridas S."/>
            <person name="LaButti K."/>
            <person name="Ohm R.A."/>
            <person name="Kues U."/>
            <person name="Blanchette R.A."/>
            <person name="Grigoriev I.V."/>
            <person name="Minto R.E."/>
            <person name="Hibbett D.S."/>
        </authorList>
    </citation>
    <scope>NUCLEOTIDE SEQUENCE [LARGE SCALE GENOMIC DNA]</scope>
    <source>
        <strain evidence="3 4">FP15055 ss-10</strain>
    </source>
</reference>
<gene>
    <name evidence="3" type="ORF">CYLTODRAFT_489880</name>
</gene>
<dbReference type="Pfam" id="PF12937">
    <property type="entry name" value="F-box-like"/>
    <property type="match status" value="1"/>
</dbReference>
<dbReference type="Gene3D" id="1.20.1280.50">
    <property type="match status" value="1"/>
</dbReference>
<keyword evidence="4" id="KW-1185">Reference proteome</keyword>
<organism evidence="3 4">
    <name type="scientific">Cylindrobasidium torrendii FP15055 ss-10</name>
    <dbReference type="NCBI Taxonomy" id="1314674"/>
    <lineage>
        <taxon>Eukaryota</taxon>
        <taxon>Fungi</taxon>
        <taxon>Dikarya</taxon>
        <taxon>Basidiomycota</taxon>
        <taxon>Agaricomycotina</taxon>
        <taxon>Agaricomycetes</taxon>
        <taxon>Agaricomycetidae</taxon>
        <taxon>Agaricales</taxon>
        <taxon>Marasmiineae</taxon>
        <taxon>Physalacriaceae</taxon>
        <taxon>Cylindrobasidium</taxon>
    </lineage>
</organism>
<evidence type="ECO:0000256" key="1">
    <source>
        <dbReference type="SAM" id="MobiDB-lite"/>
    </source>
</evidence>
<feature type="compositionally biased region" description="Acidic residues" evidence="1">
    <location>
        <begin position="336"/>
        <end position="347"/>
    </location>
</feature>
<dbReference type="Proteomes" id="UP000054007">
    <property type="component" value="Unassembled WGS sequence"/>
</dbReference>
<accession>A0A0D7BDN9</accession>
<dbReference type="SUPFAM" id="SSF52047">
    <property type="entry name" value="RNI-like"/>
    <property type="match status" value="1"/>
</dbReference>
<feature type="compositionally biased region" description="Low complexity" evidence="1">
    <location>
        <begin position="33"/>
        <end position="74"/>
    </location>
</feature>